<evidence type="ECO:0000313" key="2">
    <source>
        <dbReference type="Proteomes" id="UP000185207"/>
    </source>
</evidence>
<evidence type="ECO:0008006" key="3">
    <source>
        <dbReference type="Google" id="ProtNLM"/>
    </source>
</evidence>
<dbReference type="OrthoDB" id="1254326at2"/>
<keyword evidence="2" id="KW-1185">Reference proteome</keyword>
<protein>
    <recommendedName>
        <fullName evidence="3">Lipoprotein</fullName>
    </recommendedName>
</protein>
<evidence type="ECO:0000313" key="1">
    <source>
        <dbReference type="EMBL" id="SIO46453.1"/>
    </source>
</evidence>
<proteinExistence type="predicted"/>
<name>A0A1N6JQE0_9FLAO</name>
<dbReference type="Proteomes" id="UP000185207">
    <property type="component" value="Unassembled WGS sequence"/>
</dbReference>
<sequence>MKVSICLFVVIFLFGCKKAHEGISDCICVAKDTSDSIINITNPVFEIRDNQGFINYNCAEIEIAIASVTDSTGNESCENLVDVKCISNKTYSLKLANKLHYTSTKFKEINSTDESDKRFLMNELKANSKQIFELSIDKQREIVSIKKFEK</sequence>
<accession>A0A1N6JQE0</accession>
<dbReference type="STRING" id="1416779.SAMN05444409_3671"/>
<dbReference type="PROSITE" id="PS51257">
    <property type="entry name" value="PROKAR_LIPOPROTEIN"/>
    <property type="match status" value="1"/>
</dbReference>
<reference evidence="2" key="1">
    <citation type="submission" date="2016-11" db="EMBL/GenBank/DDBJ databases">
        <authorList>
            <person name="Varghese N."/>
            <person name="Submissions S."/>
        </authorList>
    </citation>
    <scope>NUCLEOTIDE SEQUENCE [LARGE SCALE GENOMIC DNA]</scope>
    <source>
        <strain evidence="2">DSM 27623</strain>
    </source>
</reference>
<dbReference type="AlphaFoldDB" id="A0A1N6JQE0"/>
<gene>
    <name evidence="1" type="ORF">SAMN05444409_3671</name>
</gene>
<dbReference type="RefSeq" id="WP_074236813.1">
    <property type="nucleotide sequence ID" value="NZ_FSRK01000003.1"/>
</dbReference>
<dbReference type="EMBL" id="FSRK01000003">
    <property type="protein sequence ID" value="SIO46453.1"/>
    <property type="molecule type" value="Genomic_DNA"/>
</dbReference>
<organism evidence="1 2">
    <name type="scientific">Epilithonimonas zeae</name>
    <dbReference type="NCBI Taxonomy" id="1416779"/>
    <lineage>
        <taxon>Bacteria</taxon>
        <taxon>Pseudomonadati</taxon>
        <taxon>Bacteroidota</taxon>
        <taxon>Flavobacteriia</taxon>
        <taxon>Flavobacteriales</taxon>
        <taxon>Weeksellaceae</taxon>
        <taxon>Chryseobacterium group</taxon>
        <taxon>Epilithonimonas</taxon>
    </lineage>
</organism>